<name>A0ABR7EH70_9FIRM</name>
<reference evidence="1 2" key="1">
    <citation type="submission" date="2020-08" db="EMBL/GenBank/DDBJ databases">
        <title>Genome public.</title>
        <authorList>
            <person name="Liu C."/>
            <person name="Sun Q."/>
        </authorList>
    </citation>
    <scope>NUCLEOTIDE SEQUENCE [LARGE SCALE GENOMIC DNA]</scope>
    <source>
        <strain evidence="1 2">NSJ-35</strain>
    </source>
</reference>
<organism evidence="1 2">
    <name type="scientific">Christensenella tenuis</name>
    <dbReference type="NCBI Taxonomy" id="2763033"/>
    <lineage>
        <taxon>Bacteria</taxon>
        <taxon>Bacillati</taxon>
        <taxon>Bacillota</taxon>
        <taxon>Clostridia</taxon>
        <taxon>Christensenellales</taxon>
        <taxon>Christensenellaceae</taxon>
        <taxon>Christensenella</taxon>
    </lineage>
</organism>
<accession>A0ABR7EH70</accession>
<evidence type="ECO:0000313" key="1">
    <source>
        <dbReference type="EMBL" id="MBC5648384.1"/>
    </source>
</evidence>
<dbReference type="Proteomes" id="UP000606889">
    <property type="component" value="Unassembled WGS sequence"/>
</dbReference>
<sequence>MAGFRNFMPEQEILLNEPLRIRGREAVLAALASHGGENCLWLFYHRPIPKRFLDGEPEASTHREEREYALLDAELNRFWPQSLCIQGHLLSFTSAGAVPLSGNGSQEDVPFRYFVEKGVGLGRLADIPQRDISVMHCAFEDSGIFSAFDPARPLGLSLAVGPESVELPIHQEHTVMLGTGPADERFTFKKPDGTECGYYLNGLFLHEFSAPTPEQERESAGQMRAQGLSDAQIANIQKSRRDACPKGHKLLVLAYEAEGDVQLSFYTKAYLNAAPEWKSGAASIAVLVSNGEKGPHGHREQCCCLGPVPETLAGQVELELFSFYRYLPEETIDLK</sequence>
<evidence type="ECO:0008006" key="3">
    <source>
        <dbReference type="Google" id="ProtNLM"/>
    </source>
</evidence>
<dbReference type="RefSeq" id="WP_186857891.1">
    <property type="nucleotide sequence ID" value="NZ_JACOON010000004.1"/>
</dbReference>
<protein>
    <recommendedName>
        <fullName evidence="3">DUF4241 domain-containing protein</fullName>
    </recommendedName>
</protein>
<evidence type="ECO:0000313" key="2">
    <source>
        <dbReference type="Proteomes" id="UP000606889"/>
    </source>
</evidence>
<gene>
    <name evidence="1" type="ORF">H8S18_08545</name>
</gene>
<keyword evidence="2" id="KW-1185">Reference proteome</keyword>
<proteinExistence type="predicted"/>
<comment type="caution">
    <text evidence="1">The sequence shown here is derived from an EMBL/GenBank/DDBJ whole genome shotgun (WGS) entry which is preliminary data.</text>
</comment>
<dbReference type="EMBL" id="JACOON010000004">
    <property type="protein sequence ID" value="MBC5648384.1"/>
    <property type="molecule type" value="Genomic_DNA"/>
</dbReference>